<name>A0A8W8KP39_MAGGI</name>
<feature type="domain" description="PPIase FKBP-type" evidence="7">
    <location>
        <begin position="37"/>
        <end position="143"/>
    </location>
</feature>
<reference evidence="8" key="1">
    <citation type="submission" date="2022-08" db="UniProtKB">
        <authorList>
            <consortium name="EnsemblMetazoa"/>
        </authorList>
    </citation>
    <scope>IDENTIFICATION</scope>
    <source>
        <strain evidence="8">05x7-T-G4-1.051#20</strain>
    </source>
</reference>
<dbReference type="InterPro" id="IPR050689">
    <property type="entry name" value="FKBP-type_PPIase"/>
</dbReference>
<dbReference type="AlphaFoldDB" id="A0A8W8KP39"/>
<dbReference type="PANTHER" id="PTHR10516">
    <property type="entry name" value="PEPTIDYL-PROLYL CIS-TRANS ISOMERASE"/>
    <property type="match status" value="1"/>
</dbReference>
<dbReference type="InterPro" id="IPR001179">
    <property type="entry name" value="PPIase_FKBP_dom"/>
</dbReference>
<protein>
    <recommendedName>
        <fullName evidence="2 5">peptidylprolyl isomerase</fullName>
        <ecNumber evidence="2 5">5.2.1.8</ecNumber>
    </recommendedName>
</protein>
<dbReference type="Pfam" id="PF00254">
    <property type="entry name" value="FKBP_C"/>
    <property type="match status" value="1"/>
</dbReference>
<dbReference type="Proteomes" id="UP000005408">
    <property type="component" value="Unassembled WGS sequence"/>
</dbReference>
<dbReference type="EC" id="5.2.1.8" evidence="2 5"/>
<keyword evidence="9" id="KW-1185">Reference proteome</keyword>
<dbReference type="Gene3D" id="3.10.50.40">
    <property type="match status" value="1"/>
</dbReference>
<organism evidence="8 9">
    <name type="scientific">Magallana gigas</name>
    <name type="common">Pacific oyster</name>
    <name type="synonym">Crassostrea gigas</name>
    <dbReference type="NCBI Taxonomy" id="29159"/>
    <lineage>
        <taxon>Eukaryota</taxon>
        <taxon>Metazoa</taxon>
        <taxon>Spiralia</taxon>
        <taxon>Lophotrochozoa</taxon>
        <taxon>Mollusca</taxon>
        <taxon>Bivalvia</taxon>
        <taxon>Autobranchia</taxon>
        <taxon>Pteriomorphia</taxon>
        <taxon>Ostreida</taxon>
        <taxon>Ostreoidea</taxon>
        <taxon>Ostreidae</taxon>
        <taxon>Magallana</taxon>
    </lineage>
</organism>
<evidence type="ECO:0000256" key="5">
    <source>
        <dbReference type="PROSITE-ProRule" id="PRU00277"/>
    </source>
</evidence>
<feature type="chain" id="PRO_5036459487" description="peptidylprolyl isomerase" evidence="6">
    <location>
        <begin position="19"/>
        <end position="356"/>
    </location>
</feature>
<evidence type="ECO:0000313" key="8">
    <source>
        <dbReference type="EnsemblMetazoa" id="G2433.3:cds"/>
    </source>
</evidence>
<dbReference type="InterPro" id="IPR046357">
    <property type="entry name" value="PPIase_dom_sf"/>
</dbReference>
<evidence type="ECO:0000256" key="3">
    <source>
        <dbReference type="ARBA" id="ARBA00023110"/>
    </source>
</evidence>
<proteinExistence type="predicted"/>
<evidence type="ECO:0000256" key="1">
    <source>
        <dbReference type="ARBA" id="ARBA00000971"/>
    </source>
</evidence>
<evidence type="ECO:0000256" key="2">
    <source>
        <dbReference type="ARBA" id="ARBA00013194"/>
    </source>
</evidence>
<accession>A0A8W8KP39</accession>
<keyword evidence="3 5" id="KW-0697">Rotamase</keyword>
<dbReference type="EnsemblMetazoa" id="G2433.3">
    <property type="protein sequence ID" value="G2433.3:cds"/>
    <property type="gene ID" value="G2433"/>
</dbReference>
<dbReference type="GO" id="GO:0003755">
    <property type="term" value="F:peptidyl-prolyl cis-trans isomerase activity"/>
    <property type="evidence" value="ECO:0007669"/>
    <property type="project" value="UniProtKB-KW"/>
</dbReference>
<comment type="catalytic activity">
    <reaction evidence="1 5">
        <text>[protein]-peptidylproline (omega=180) = [protein]-peptidylproline (omega=0)</text>
        <dbReference type="Rhea" id="RHEA:16237"/>
        <dbReference type="Rhea" id="RHEA-COMP:10747"/>
        <dbReference type="Rhea" id="RHEA-COMP:10748"/>
        <dbReference type="ChEBI" id="CHEBI:83833"/>
        <dbReference type="ChEBI" id="CHEBI:83834"/>
        <dbReference type="EC" id="5.2.1.8"/>
    </reaction>
</comment>
<evidence type="ECO:0000259" key="7">
    <source>
        <dbReference type="PROSITE" id="PS50059"/>
    </source>
</evidence>
<dbReference type="PANTHER" id="PTHR10516:SF443">
    <property type="entry name" value="FK506-BINDING PROTEIN 59-RELATED"/>
    <property type="match status" value="1"/>
</dbReference>
<evidence type="ECO:0000256" key="6">
    <source>
        <dbReference type="SAM" id="SignalP"/>
    </source>
</evidence>
<evidence type="ECO:0000313" key="9">
    <source>
        <dbReference type="Proteomes" id="UP000005408"/>
    </source>
</evidence>
<keyword evidence="6" id="KW-0732">Signal</keyword>
<keyword evidence="4 5" id="KW-0413">Isomerase</keyword>
<sequence>MDPPVFLFLVLLFGLSEGRVEIRTTKVGDDKTIPKDGDTVSVHYTGRLTDSRIFDTSRGRSPFDFVVGQGSVINGWDVMVRYMSKGQKARVIITYDDAYGDTGIPQSYPFINKLRQNSLSVFKNPPIPPFATLIFDVEIVDVKRGDAQGQGNSLIQSNAAATQNVQANIQPTQTGQSAIGGQIGRQAGQTAINFPQQTSGTALMGQTNTAGGIATAGGIQAGMFGTQAMNPLLTQQQNQQFNQASLIQQLNAAAAAAGAQQQQPQQQQQFMAQPGSQTFNALNTLQTQQQQLLAAQAPQQQFAARTVMQQQPQFAQTIGIQQQPASQQIGMGVGQTRGVGMPMGNTNFVSQVGQTG</sequence>
<evidence type="ECO:0000256" key="4">
    <source>
        <dbReference type="ARBA" id="ARBA00023235"/>
    </source>
</evidence>
<dbReference type="SUPFAM" id="SSF54534">
    <property type="entry name" value="FKBP-like"/>
    <property type="match status" value="1"/>
</dbReference>
<feature type="signal peptide" evidence="6">
    <location>
        <begin position="1"/>
        <end position="18"/>
    </location>
</feature>
<dbReference type="PROSITE" id="PS50059">
    <property type="entry name" value="FKBP_PPIASE"/>
    <property type="match status" value="1"/>
</dbReference>
<dbReference type="GO" id="GO:0005737">
    <property type="term" value="C:cytoplasm"/>
    <property type="evidence" value="ECO:0007669"/>
    <property type="project" value="TreeGrafter"/>
</dbReference>